<keyword evidence="11" id="KW-1133">Transmembrane helix</keyword>
<feature type="transmembrane region" description="Helical" evidence="11">
    <location>
        <begin position="163"/>
        <end position="184"/>
    </location>
</feature>
<dbReference type="GO" id="GO:0002376">
    <property type="term" value="P:immune system process"/>
    <property type="evidence" value="ECO:0007669"/>
    <property type="project" value="UniProtKB-KW"/>
</dbReference>
<dbReference type="PROSITE" id="PS51292">
    <property type="entry name" value="ZF_RING_CH"/>
    <property type="match status" value="1"/>
</dbReference>
<keyword evidence="4" id="KW-0479">Metal-binding</keyword>
<comment type="subcellular location">
    <subcellularLocation>
        <location evidence="2">Cytoplasmic vesicle membrane</location>
        <topology evidence="2">Multi-pass membrane protein</topology>
    </subcellularLocation>
    <subcellularLocation>
        <location evidence="3">Early endosome membrane</location>
        <topology evidence="3">Multi-pass membrane protein</topology>
    </subcellularLocation>
    <subcellularLocation>
        <location evidence="1">Lysosome membrane</location>
        <topology evidence="1">Multi-pass membrane protein</topology>
    </subcellularLocation>
</comment>
<dbReference type="AlphaFoldDB" id="A0A9J6GYE2"/>
<dbReference type="Proteomes" id="UP000821853">
    <property type="component" value="Chromosome 8"/>
</dbReference>
<evidence type="ECO:0000256" key="4">
    <source>
        <dbReference type="ARBA" id="ARBA00022723"/>
    </source>
</evidence>
<keyword evidence="8" id="KW-0968">Cytoplasmic vesicle</keyword>
<dbReference type="InterPro" id="IPR011016">
    <property type="entry name" value="Znf_RING-CH"/>
</dbReference>
<keyword evidence="7" id="KW-0391">Immunity</keyword>
<sequence length="228" mass="25930">MEQAAMTCISEEPRKTRPVPSEAPPMQQQGRPSSQASKGQTSDDMCRICHCEADAENPLIAPCHCAGSLRYVHQACLQHWINSSDARRCELCKFDFIMHSKTKPFRKWRKLEMSSEEQSVVLWCITFYVMAITRVLWSLYMIIGQTADKTCDCGLDWSLWTKLVVVAIGLTGGFVLTYNQWSIYAQVLRRWRASNRVIYVQDAPMPYEEVAQATAADLLPLVMVQSTP</sequence>
<feature type="region of interest" description="Disordered" evidence="10">
    <location>
        <begin position="1"/>
        <end position="40"/>
    </location>
</feature>
<organism evidence="14 15">
    <name type="scientific">Haemaphysalis longicornis</name>
    <name type="common">Bush tick</name>
    <dbReference type="NCBI Taxonomy" id="44386"/>
    <lineage>
        <taxon>Eukaryota</taxon>
        <taxon>Metazoa</taxon>
        <taxon>Ecdysozoa</taxon>
        <taxon>Arthropoda</taxon>
        <taxon>Chelicerata</taxon>
        <taxon>Arachnida</taxon>
        <taxon>Acari</taxon>
        <taxon>Parasitiformes</taxon>
        <taxon>Ixodida</taxon>
        <taxon>Ixodoidea</taxon>
        <taxon>Ixodidae</taxon>
        <taxon>Haemaphysalinae</taxon>
        <taxon>Haemaphysalis</taxon>
    </lineage>
</organism>
<evidence type="ECO:0000256" key="1">
    <source>
        <dbReference type="ARBA" id="ARBA00004155"/>
    </source>
</evidence>
<evidence type="ECO:0000256" key="10">
    <source>
        <dbReference type="SAM" id="MobiDB-lite"/>
    </source>
</evidence>
<evidence type="ECO:0000256" key="3">
    <source>
        <dbReference type="ARBA" id="ARBA00004520"/>
    </source>
</evidence>
<dbReference type="EMBL" id="JABSTR010000010">
    <property type="protein sequence ID" value="KAH9380458.1"/>
    <property type="molecule type" value="Genomic_DNA"/>
</dbReference>
<name>A0A9J6GYE2_HAELO</name>
<evidence type="ECO:0000256" key="8">
    <source>
        <dbReference type="ARBA" id="ARBA00023329"/>
    </source>
</evidence>
<evidence type="ECO:0000256" key="2">
    <source>
        <dbReference type="ARBA" id="ARBA00004439"/>
    </source>
</evidence>
<evidence type="ECO:0008006" key="16">
    <source>
        <dbReference type="Google" id="ProtNLM"/>
    </source>
</evidence>
<keyword evidence="6" id="KW-0862">Zinc</keyword>
<evidence type="ECO:0000259" key="13">
    <source>
        <dbReference type="PROSITE" id="PS51292"/>
    </source>
</evidence>
<evidence type="ECO:0000256" key="6">
    <source>
        <dbReference type="ARBA" id="ARBA00022833"/>
    </source>
</evidence>
<keyword evidence="5 9" id="KW-0863">Zinc-finger</keyword>
<keyword evidence="11" id="KW-0812">Transmembrane</keyword>
<proteinExistence type="predicted"/>
<feature type="domain" description="RING-CH-type" evidence="13">
    <location>
        <begin position="38"/>
        <end position="99"/>
    </location>
</feature>
<keyword evidence="15" id="KW-1185">Reference proteome</keyword>
<evidence type="ECO:0000313" key="15">
    <source>
        <dbReference type="Proteomes" id="UP000821853"/>
    </source>
</evidence>
<evidence type="ECO:0000313" key="14">
    <source>
        <dbReference type="EMBL" id="KAH9380458.1"/>
    </source>
</evidence>
<evidence type="ECO:0000256" key="11">
    <source>
        <dbReference type="SAM" id="Phobius"/>
    </source>
</evidence>
<dbReference type="Gene3D" id="3.30.40.10">
    <property type="entry name" value="Zinc/RING finger domain, C3HC4 (zinc finger)"/>
    <property type="match status" value="1"/>
</dbReference>
<dbReference type="PANTHER" id="PTHR45981">
    <property type="entry name" value="LD02310P"/>
    <property type="match status" value="1"/>
</dbReference>
<keyword evidence="11" id="KW-0472">Membrane</keyword>
<feature type="compositionally biased region" description="Polar residues" evidence="10">
    <location>
        <begin position="26"/>
        <end position="40"/>
    </location>
</feature>
<evidence type="ECO:0000256" key="7">
    <source>
        <dbReference type="ARBA" id="ARBA00022859"/>
    </source>
</evidence>
<comment type="caution">
    <text evidence="14">The sequence shown here is derived from an EMBL/GenBank/DDBJ whole genome shotgun (WGS) entry which is preliminary data.</text>
</comment>
<dbReference type="SUPFAM" id="SSF57850">
    <property type="entry name" value="RING/U-box"/>
    <property type="match status" value="1"/>
</dbReference>
<evidence type="ECO:0000256" key="9">
    <source>
        <dbReference type="PROSITE-ProRule" id="PRU00175"/>
    </source>
</evidence>
<dbReference type="InterPro" id="IPR013083">
    <property type="entry name" value="Znf_RING/FYVE/PHD"/>
</dbReference>
<gene>
    <name evidence="14" type="ORF">HPB48_012113</name>
</gene>
<protein>
    <recommendedName>
        <fullName evidence="16">E3 ubiquitin-protein ligase MARCH8</fullName>
    </recommendedName>
</protein>
<dbReference type="GO" id="GO:0005765">
    <property type="term" value="C:lysosomal membrane"/>
    <property type="evidence" value="ECO:0007669"/>
    <property type="project" value="UniProtKB-SubCell"/>
</dbReference>
<feature type="transmembrane region" description="Helical" evidence="11">
    <location>
        <begin position="120"/>
        <end position="143"/>
    </location>
</feature>
<feature type="domain" description="RING-type" evidence="12">
    <location>
        <begin position="46"/>
        <end position="93"/>
    </location>
</feature>
<dbReference type="GO" id="GO:0031901">
    <property type="term" value="C:early endosome membrane"/>
    <property type="evidence" value="ECO:0007669"/>
    <property type="project" value="UniProtKB-SubCell"/>
</dbReference>
<evidence type="ECO:0000256" key="5">
    <source>
        <dbReference type="ARBA" id="ARBA00022771"/>
    </source>
</evidence>
<dbReference type="VEuPathDB" id="VectorBase:HLOH_054919"/>
<dbReference type="OMA" id="WVLIERT"/>
<dbReference type="PROSITE" id="PS50089">
    <property type="entry name" value="ZF_RING_2"/>
    <property type="match status" value="1"/>
</dbReference>
<dbReference type="SMART" id="SM00744">
    <property type="entry name" value="RINGv"/>
    <property type="match status" value="1"/>
</dbReference>
<dbReference type="Pfam" id="PF12906">
    <property type="entry name" value="RINGv"/>
    <property type="match status" value="1"/>
</dbReference>
<dbReference type="InterPro" id="IPR001841">
    <property type="entry name" value="Znf_RING"/>
</dbReference>
<evidence type="ECO:0000259" key="12">
    <source>
        <dbReference type="PROSITE" id="PS50089"/>
    </source>
</evidence>
<dbReference type="OrthoDB" id="264354at2759"/>
<reference evidence="14 15" key="1">
    <citation type="journal article" date="2020" name="Cell">
        <title>Large-Scale Comparative Analyses of Tick Genomes Elucidate Their Genetic Diversity and Vector Capacities.</title>
        <authorList>
            <consortium name="Tick Genome and Microbiome Consortium (TIGMIC)"/>
            <person name="Jia N."/>
            <person name="Wang J."/>
            <person name="Shi W."/>
            <person name="Du L."/>
            <person name="Sun Y."/>
            <person name="Zhan W."/>
            <person name="Jiang J.F."/>
            <person name="Wang Q."/>
            <person name="Zhang B."/>
            <person name="Ji P."/>
            <person name="Bell-Sakyi L."/>
            <person name="Cui X.M."/>
            <person name="Yuan T.T."/>
            <person name="Jiang B.G."/>
            <person name="Yang W.F."/>
            <person name="Lam T.T."/>
            <person name="Chang Q.C."/>
            <person name="Ding S.J."/>
            <person name="Wang X.J."/>
            <person name="Zhu J.G."/>
            <person name="Ruan X.D."/>
            <person name="Zhao L."/>
            <person name="Wei J.T."/>
            <person name="Ye R.Z."/>
            <person name="Que T.C."/>
            <person name="Du C.H."/>
            <person name="Zhou Y.H."/>
            <person name="Cheng J.X."/>
            <person name="Dai P.F."/>
            <person name="Guo W.B."/>
            <person name="Han X.H."/>
            <person name="Huang E.J."/>
            <person name="Li L.F."/>
            <person name="Wei W."/>
            <person name="Gao Y.C."/>
            <person name="Liu J.Z."/>
            <person name="Shao H.Z."/>
            <person name="Wang X."/>
            <person name="Wang C.C."/>
            <person name="Yang T.C."/>
            <person name="Huo Q.B."/>
            <person name="Li W."/>
            <person name="Chen H.Y."/>
            <person name="Chen S.E."/>
            <person name="Zhou L.G."/>
            <person name="Ni X.B."/>
            <person name="Tian J.H."/>
            <person name="Sheng Y."/>
            <person name="Liu T."/>
            <person name="Pan Y.S."/>
            <person name="Xia L.Y."/>
            <person name="Li J."/>
            <person name="Zhao F."/>
            <person name="Cao W.C."/>
        </authorList>
    </citation>
    <scope>NUCLEOTIDE SEQUENCE [LARGE SCALE GENOMIC DNA]</scope>
    <source>
        <strain evidence="14">HaeL-2018</strain>
    </source>
</reference>
<dbReference type="GO" id="GO:0008270">
    <property type="term" value="F:zinc ion binding"/>
    <property type="evidence" value="ECO:0007669"/>
    <property type="project" value="UniProtKB-KW"/>
</dbReference>
<accession>A0A9J6GYE2</accession>